<proteinExistence type="predicted"/>
<dbReference type="AlphaFoldDB" id="A0AAW2V1L8"/>
<gene>
    <name evidence="3" type="ORF">Slati_3156000</name>
</gene>
<dbReference type="SUPFAM" id="SSF54160">
    <property type="entry name" value="Chromo domain-like"/>
    <property type="match status" value="1"/>
</dbReference>
<comment type="caution">
    <text evidence="3">The sequence shown here is derived from an EMBL/GenBank/DDBJ whole genome shotgun (WGS) entry which is preliminary data.</text>
</comment>
<reference evidence="3" key="2">
    <citation type="journal article" date="2024" name="Plant">
        <title>Genomic evolution and insights into agronomic trait innovations of Sesamum species.</title>
        <authorList>
            <person name="Miao H."/>
            <person name="Wang L."/>
            <person name="Qu L."/>
            <person name="Liu H."/>
            <person name="Sun Y."/>
            <person name="Le M."/>
            <person name="Wang Q."/>
            <person name="Wei S."/>
            <person name="Zheng Y."/>
            <person name="Lin W."/>
            <person name="Duan Y."/>
            <person name="Cao H."/>
            <person name="Xiong S."/>
            <person name="Wang X."/>
            <person name="Wei L."/>
            <person name="Li C."/>
            <person name="Ma Q."/>
            <person name="Ju M."/>
            <person name="Zhao R."/>
            <person name="Li G."/>
            <person name="Mu C."/>
            <person name="Tian Q."/>
            <person name="Mei H."/>
            <person name="Zhang T."/>
            <person name="Gao T."/>
            <person name="Zhang H."/>
        </authorList>
    </citation>
    <scope>NUCLEOTIDE SEQUENCE</scope>
    <source>
        <strain evidence="3">KEN1</strain>
    </source>
</reference>
<organism evidence="3">
    <name type="scientific">Sesamum latifolium</name>
    <dbReference type="NCBI Taxonomy" id="2727402"/>
    <lineage>
        <taxon>Eukaryota</taxon>
        <taxon>Viridiplantae</taxon>
        <taxon>Streptophyta</taxon>
        <taxon>Embryophyta</taxon>
        <taxon>Tracheophyta</taxon>
        <taxon>Spermatophyta</taxon>
        <taxon>Magnoliopsida</taxon>
        <taxon>eudicotyledons</taxon>
        <taxon>Gunneridae</taxon>
        <taxon>Pentapetalae</taxon>
        <taxon>asterids</taxon>
        <taxon>lamiids</taxon>
        <taxon>Lamiales</taxon>
        <taxon>Pedaliaceae</taxon>
        <taxon>Sesamum</taxon>
    </lineage>
</organism>
<dbReference type="PANTHER" id="PTHR46148:SF52">
    <property type="entry name" value="OS04G0603800 PROTEIN"/>
    <property type="match status" value="1"/>
</dbReference>
<sequence length="282" mass="31552">MQEKVKVMQLLKENLHQAQQRMKLYADKKRTEREFQVGDEVLERIGKVAYILALPPSSKIHPVFHVSLLKKKIGSKYFPSVSLPDFEDEVFKVYPATILARRLIPRNNVGVPQVLIQWSHGSPDQATWEDYKDTIAKFPDFDPWGQGSKKGGRDVMSSSRNTSLYGKCAIEEVNMDRQINGRFELGVSKENAAVLTEAKKNLALPNSNATFTPDRSIKVKSISHPIEGKIELGIEAAHSKACDVVTCELGHDLLEGKFRGCDVGINSTNGQAPRHVEGEERV</sequence>
<dbReference type="InterPro" id="IPR056924">
    <property type="entry name" value="SH3_Tf2-1"/>
</dbReference>
<dbReference type="EMBL" id="JACGWN010000011">
    <property type="protein sequence ID" value="KAL0421331.1"/>
    <property type="molecule type" value="Genomic_DNA"/>
</dbReference>
<evidence type="ECO:0000259" key="2">
    <source>
        <dbReference type="Pfam" id="PF24626"/>
    </source>
</evidence>
<keyword evidence="1" id="KW-0175">Coiled coil</keyword>
<evidence type="ECO:0000313" key="3">
    <source>
        <dbReference type="EMBL" id="KAL0421331.1"/>
    </source>
</evidence>
<name>A0AAW2V1L8_9LAMI</name>
<protein>
    <recommendedName>
        <fullName evidence="2">Tf2-1-like SH3-like domain-containing protein</fullName>
    </recommendedName>
</protein>
<dbReference type="InterPro" id="IPR016197">
    <property type="entry name" value="Chromo-like_dom_sf"/>
</dbReference>
<reference evidence="3" key="1">
    <citation type="submission" date="2020-06" db="EMBL/GenBank/DDBJ databases">
        <authorList>
            <person name="Li T."/>
            <person name="Hu X."/>
            <person name="Zhang T."/>
            <person name="Song X."/>
            <person name="Zhang H."/>
            <person name="Dai N."/>
            <person name="Sheng W."/>
            <person name="Hou X."/>
            <person name="Wei L."/>
        </authorList>
    </citation>
    <scope>NUCLEOTIDE SEQUENCE</scope>
    <source>
        <strain evidence="3">KEN1</strain>
        <tissue evidence="3">Leaf</tissue>
    </source>
</reference>
<feature type="domain" description="Tf2-1-like SH3-like" evidence="2">
    <location>
        <begin position="40"/>
        <end position="72"/>
    </location>
</feature>
<dbReference type="PANTHER" id="PTHR46148">
    <property type="entry name" value="CHROMO DOMAIN-CONTAINING PROTEIN"/>
    <property type="match status" value="1"/>
</dbReference>
<accession>A0AAW2V1L8</accession>
<feature type="coiled-coil region" evidence="1">
    <location>
        <begin position="1"/>
        <end position="28"/>
    </location>
</feature>
<evidence type="ECO:0000256" key="1">
    <source>
        <dbReference type="SAM" id="Coils"/>
    </source>
</evidence>
<dbReference type="Pfam" id="PF24626">
    <property type="entry name" value="SH3_Tf2-1"/>
    <property type="match status" value="1"/>
</dbReference>